<evidence type="ECO:0000313" key="1">
    <source>
        <dbReference type="EMBL" id="MBI1627088.1"/>
    </source>
</evidence>
<dbReference type="AlphaFoldDB" id="A0A843BH44"/>
<dbReference type="EMBL" id="JABBCQ020000044">
    <property type="protein sequence ID" value="MBI1627088.1"/>
    <property type="molecule type" value="Genomic_DNA"/>
</dbReference>
<evidence type="ECO:0000313" key="2">
    <source>
        <dbReference type="Proteomes" id="UP000530032"/>
    </source>
</evidence>
<dbReference type="RefSeq" id="WP_198462426.1">
    <property type="nucleotide sequence ID" value="NZ_JABBCQ020000044.1"/>
</dbReference>
<gene>
    <name evidence="1" type="ORF">HF327_021725</name>
</gene>
<protein>
    <submittedName>
        <fullName evidence="1">Uncharacterized protein</fullName>
    </submittedName>
</protein>
<accession>A0A843BH44</accession>
<sequence length="150" mass="16766">MAPVAGPFSCSPDRFPARLEDKRLFQGFQNPKTIDMMIMRANIITIKLEIMNTRETLILKALQFKAIHTNSSSISAGILDKLFADNPDQADQITKNVCARIPLELANEMESVGSMLDLNKREIITMALHDFLEKAKSVVNEFDALPEGDD</sequence>
<proteinExistence type="predicted"/>
<organism evidence="1 2">
    <name type="scientific">Comamonas suwonensis</name>
    <dbReference type="NCBI Taxonomy" id="2606214"/>
    <lineage>
        <taxon>Bacteria</taxon>
        <taxon>Pseudomonadati</taxon>
        <taxon>Pseudomonadota</taxon>
        <taxon>Betaproteobacteria</taxon>
        <taxon>Burkholderiales</taxon>
        <taxon>Comamonadaceae</taxon>
        <taxon>Comamonas</taxon>
    </lineage>
</organism>
<name>A0A843BH44_9BURK</name>
<dbReference type="Proteomes" id="UP000530032">
    <property type="component" value="Unassembled WGS sequence"/>
</dbReference>
<reference evidence="1" key="1">
    <citation type="submission" date="2020-12" db="EMBL/GenBank/DDBJ databases">
        <title>Comamonas sp. nov., isolated from stream water.</title>
        <authorList>
            <person name="Park K.-H."/>
        </authorList>
    </citation>
    <scope>NUCLEOTIDE SEQUENCE</scope>
    <source>
        <strain evidence="1">EJ-4</strain>
    </source>
</reference>
<comment type="caution">
    <text evidence="1">The sequence shown here is derived from an EMBL/GenBank/DDBJ whole genome shotgun (WGS) entry which is preliminary data.</text>
</comment>
<keyword evidence="2" id="KW-1185">Reference proteome</keyword>